<proteinExistence type="predicted"/>
<comment type="caution">
    <text evidence="1">The sequence shown here is derived from an EMBL/GenBank/DDBJ whole genome shotgun (WGS) entry which is preliminary data.</text>
</comment>
<dbReference type="Proteomes" id="UP000186817">
    <property type="component" value="Unassembled WGS sequence"/>
</dbReference>
<dbReference type="AlphaFoldDB" id="A0A1Q9BSR0"/>
<evidence type="ECO:0000313" key="2">
    <source>
        <dbReference type="Proteomes" id="UP000186817"/>
    </source>
</evidence>
<protein>
    <submittedName>
        <fullName evidence="1">Uncharacterized protein</fullName>
    </submittedName>
</protein>
<dbReference type="PROSITE" id="PS51257">
    <property type="entry name" value="PROKAR_LIPOPROTEIN"/>
    <property type="match status" value="1"/>
</dbReference>
<name>A0A1Q9BSR0_SYMMI</name>
<gene>
    <name evidence="1" type="ORF">AK812_SmicGene46985</name>
</gene>
<dbReference type="EMBL" id="LSRX01004954">
    <property type="protein sequence ID" value="OLP73692.1"/>
    <property type="molecule type" value="Genomic_DNA"/>
</dbReference>
<reference evidence="1 2" key="1">
    <citation type="submission" date="2016-02" db="EMBL/GenBank/DDBJ databases">
        <title>Genome analysis of coral dinoflagellate symbionts highlights evolutionary adaptations to a symbiotic lifestyle.</title>
        <authorList>
            <person name="Aranda M."/>
            <person name="Li Y."/>
            <person name="Liew Y.J."/>
            <person name="Baumgarten S."/>
            <person name="Simakov O."/>
            <person name="Wilson M."/>
            <person name="Piel J."/>
            <person name="Ashoor H."/>
            <person name="Bougouffa S."/>
            <person name="Bajic V.B."/>
            <person name="Ryu T."/>
            <person name="Ravasi T."/>
            <person name="Bayer T."/>
            <person name="Micklem G."/>
            <person name="Kim H."/>
            <person name="Bhak J."/>
            <person name="Lajeunesse T.C."/>
            <person name="Voolstra C.R."/>
        </authorList>
    </citation>
    <scope>NUCLEOTIDE SEQUENCE [LARGE SCALE GENOMIC DNA]</scope>
    <source>
        <strain evidence="1 2">CCMP2467</strain>
    </source>
</reference>
<organism evidence="1 2">
    <name type="scientific">Symbiodinium microadriaticum</name>
    <name type="common">Dinoflagellate</name>
    <name type="synonym">Zooxanthella microadriatica</name>
    <dbReference type="NCBI Taxonomy" id="2951"/>
    <lineage>
        <taxon>Eukaryota</taxon>
        <taxon>Sar</taxon>
        <taxon>Alveolata</taxon>
        <taxon>Dinophyceae</taxon>
        <taxon>Suessiales</taxon>
        <taxon>Symbiodiniaceae</taxon>
        <taxon>Symbiodinium</taxon>
    </lineage>
</organism>
<keyword evidence="2" id="KW-1185">Reference proteome</keyword>
<evidence type="ECO:0000313" key="1">
    <source>
        <dbReference type="EMBL" id="OLP73692.1"/>
    </source>
</evidence>
<accession>A0A1Q9BSR0</accession>
<sequence length="241" mass="26200">MFRFGSSRSHCPSLPTLLCACIGTVVRFPCALKFAGTPPNVLTVHHPTAPTGLSTLCPTSRCGCIEDLRFVAWQAGRRLSRALSAVRGTKTVCKCSDWPAPAHCFQTCPVLATVIILRDSMPCLCIVDGKVRYTTVLVRQEDAKKKPVLSGRNSANRNTEAGVWNNYALFIWGQHVEVHACVPDVAGVSHVCLLVHHRCLRLRQRGDLSVSLRSLSSLRAVELYATVAGGVAPTQQGIRGR</sequence>